<dbReference type="RefSeq" id="WP_123210747.1">
    <property type="nucleotide sequence ID" value="NZ_RJVO01000002.1"/>
</dbReference>
<evidence type="ECO:0000256" key="4">
    <source>
        <dbReference type="ARBA" id="ARBA00022801"/>
    </source>
</evidence>
<evidence type="ECO:0000256" key="8">
    <source>
        <dbReference type="RuleBase" id="RU363068"/>
    </source>
</evidence>
<dbReference type="AlphaFoldDB" id="A0A3N0VG01"/>
<comment type="similarity">
    <text evidence="1 8">Belongs to the esterase D family.</text>
</comment>
<dbReference type="GO" id="GO:0046294">
    <property type="term" value="P:formaldehyde catabolic process"/>
    <property type="evidence" value="ECO:0007669"/>
    <property type="project" value="InterPro"/>
</dbReference>
<evidence type="ECO:0000256" key="2">
    <source>
        <dbReference type="ARBA" id="ARBA00012479"/>
    </source>
</evidence>
<dbReference type="EC" id="3.1.2.12" evidence="2 6"/>
<comment type="catalytic activity">
    <reaction evidence="5 8">
        <text>S-formylglutathione + H2O = formate + glutathione + H(+)</text>
        <dbReference type="Rhea" id="RHEA:14961"/>
        <dbReference type="ChEBI" id="CHEBI:15377"/>
        <dbReference type="ChEBI" id="CHEBI:15378"/>
        <dbReference type="ChEBI" id="CHEBI:15740"/>
        <dbReference type="ChEBI" id="CHEBI:57688"/>
        <dbReference type="ChEBI" id="CHEBI:57925"/>
        <dbReference type="EC" id="3.1.2.12"/>
    </reaction>
</comment>
<gene>
    <name evidence="9" type="primary">fghA</name>
    <name evidence="9" type="ORF">ED208_04775</name>
</gene>
<dbReference type="FunFam" id="3.40.50.1820:FF:000002">
    <property type="entry name" value="S-formylglutathione hydrolase"/>
    <property type="match status" value="1"/>
</dbReference>
<organism evidence="9 10">
    <name type="scientific">Stagnimonas aquatica</name>
    <dbReference type="NCBI Taxonomy" id="2689987"/>
    <lineage>
        <taxon>Bacteria</taxon>
        <taxon>Pseudomonadati</taxon>
        <taxon>Pseudomonadota</taxon>
        <taxon>Gammaproteobacteria</taxon>
        <taxon>Nevskiales</taxon>
        <taxon>Nevskiaceae</taxon>
        <taxon>Stagnimonas</taxon>
    </lineage>
</organism>
<dbReference type="Pfam" id="PF00756">
    <property type="entry name" value="Esterase"/>
    <property type="match status" value="1"/>
</dbReference>
<comment type="caution">
    <text evidence="9">The sequence shown here is derived from an EMBL/GenBank/DDBJ whole genome shotgun (WGS) entry which is preliminary data.</text>
</comment>
<dbReference type="FunCoup" id="A0A3N0VG01">
    <property type="interactions" value="472"/>
</dbReference>
<dbReference type="Gene3D" id="3.40.50.1820">
    <property type="entry name" value="alpha/beta hydrolase"/>
    <property type="match status" value="1"/>
</dbReference>
<evidence type="ECO:0000256" key="6">
    <source>
        <dbReference type="NCBIfam" id="TIGR02821"/>
    </source>
</evidence>
<dbReference type="GO" id="GO:0018738">
    <property type="term" value="F:S-formylglutathione hydrolase activity"/>
    <property type="evidence" value="ECO:0007669"/>
    <property type="project" value="UniProtKB-UniRule"/>
</dbReference>
<reference evidence="9 10" key="1">
    <citation type="submission" date="2018-10" db="EMBL/GenBank/DDBJ databases">
        <authorList>
            <person name="Chen W.-M."/>
        </authorList>
    </citation>
    <scope>NUCLEOTIDE SEQUENCE [LARGE SCALE GENOMIC DNA]</scope>
    <source>
        <strain evidence="9 10">THS-13</strain>
    </source>
</reference>
<comment type="function">
    <text evidence="8">Serine hydrolase involved in the detoxification of formaldehyde.</text>
</comment>
<evidence type="ECO:0000256" key="7">
    <source>
        <dbReference type="PIRSR" id="PIRSR614186-1"/>
    </source>
</evidence>
<dbReference type="GO" id="GO:0005829">
    <property type="term" value="C:cytosol"/>
    <property type="evidence" value="ECO:0007669"/>
    <property type="project" value="TreeGrafter"/>
</dbReference>
<evidence type="ECO:0000313" key="9">
    <source>
        <dbReference type="EMBL" id="ROH91703.1"/>
    </source>
</evidence>
<dbReference type="PANTHER" id="PTHR10061">
    <property type="entry name" value="S-FORMYLGLUTATHIONE HYDROLASE"/>
    <property type="match status" value="1"/>
</dbReference>
<proteinExistence type="inferred from homology"/>
<accession>A0A3N0VG01</accession>
<name>A0A3N0VG01_9GAMM</name>
<keyword evidence="4 8" id="KW-0378">Hydrolase</keyword>
<feature type="active site" description="Charge relay system" evidence="7">
    <location>
        <position position="230"/>
    </location>
</feature>
<keyword evidence="3 8" id="KW-0719">Serine esterase</keyword>
<dbReference type="SUPFAM" id="SSF53474">
    <property type="entry name" value="alpha/beta-Hydrolases"/>
    <property type="match status" value="1"/>
</dbReference>
<evidence type="ECO:0000313" key="10">
    <source>
        <dbReference type="Proteomes" id="UP000282106"/>
    </source>
</evidence>
<dbReference type="InParanoid" id="A0A3N0VG01"/>
<dbReference type="Proteomes" id="UP000282106">
    <property type="component" value="Unassembled WGS sequence"/>
</dbReference>
<evidence type="ECO:0000256" key="1">
    <source>
        <dbReference type="ARBA" id="ARBA00005622"/>
    </source>
</evidence>
<feature type="active site" description="Charge relay system" evidence="7">
    <location>
        <position position="262"/>
    </location>
</feature>
<dbReference type="InterPro" id="IPR029058">
    <property type="entry name" value="AB_hydrolase_fold"/>
</dbReference>
<evidence type="ECO:0000256" key="5">
    <source>
        <dbReference type="ARBA" id="ARBA00047590"/>
    </source>
</evidence>
<evidence type="ECO:0000256" key="3">
    <source>
        <dbReference type="ARBA" id="ARBA00022487"/>
    </source>
</evidence>
<dbReference type="InterPro" id="IPR014186">
    <property type="entry name" value="S-formylglutathione_hydrol"/>
</dbReference>
<sequence length="284" mass="30403">MSASAYTTRSTHACFGGVQGFYSHASGSTGTAMNFAVYQPPQALAGARVPALYYLAGLTCTEETFVIKAGAQRLAAELGLMLVTCDTSPRGLNLPGEAESWDFGLAAGFYLDATVAPWAPHYRMGSYVNAELPALIEAHFPALPGRRGLFGHSMGGHGALVSALRHPGVWQSLSALAPISHPSAVPWGQKAFRGYLGDDPAAWRAYDACELLKAGARFPGPVLVDQGLGDQFLAQLQPDALEAAARDADQPLTLRRHAGYDHGYYFIQTFVHDHLAHHARLLKD</sequence>
<feature type="active site" description="Charge relay system" evidence="7">
    <location>
        <position position="153"/>
    </location>
</feature>
<dbReference type="EMBL" id="RJVO01000002">
    <property type="protein sequence ID" value="ROH91703.1"/>
    <property type="molecule type" value="Genomic_DNA"/>
</dbReference>
<dbReference type="NCBIfam" id="TIGR02821">
    <property type="entry name" value="fghA_ester_D"/>
    <property type="match status" value="1"/>
</dbReference>
<keyword evidence="10" id="KW-1185">Reference proteome</keyword>
<dbReference type="GO" id="GO:0052689">
    <property type="term" value="F:carboxylic ester hydrolase activity"/>
    <property type="evidence" value="ECO:0007669"/>
    <property type="project" value="UniProtKB-KW"/>
</dbReference>
<protein>
    <recommendedName>
        <fullName evidence="2 6">S-formylglutathione hydrolase</fullName>
        <ecNumber evidence="2 6">3.1.2.12</ecNumber>
    </recommendedName>
</protein>
<dbReference type="PANTHER" id="PTHR10061:SF0">
    <property type="entry name" value="S-FORMYLGLUTATHIONE HYDROLASE"/>
    <property type="match status" value="1"/>
</dbReference>
<dbReference type="InterPro" id="IPR000801">
    <property type="entry name" value="Esterase-like"/>
</dbReference>